<sequence>MDLVNEEDVTVLQFGEYRCEVSGTLERRPGGDVQVDAHLGGDNGGETGFA</sequence>
<accession>A0A6J6YN89</accession>
<feature type="compositionally biased region" description="Gly residues" evidence="1">
    <location>
        <begin position="41"/>
        <end position="50"/>
    </location>
</feature>
<protein>
    <submittedName>
        <fullName evidence="2">Unannotated protein</fullName>
    </submittedName>
</protein>
<evidence type="ECO:0000256" key="1">
    <source>
        <dbReference type="SAM" id="MobiDB-lite"/>
    </source>
</evidence>
<gene>
    <name evidence="2" type="ORF">UFOPK3001_01541</name>
</gene>
<proteinExistence type="predicted"/>
<dbReference type="AlphaFoldDB" id="A0A6J6YN89"/>
<reference evidence="2" key="1">
    <citation type="submission" date="2020-05" db="EMBL/GenBank/DDBJ databases">
        <authorList>
            <person name="Chiriac C."/>
            <person name="Salcher M."/>
            <person name="Ghai R."/>
            <person name="Kavagutti S V."/>
        </authorList>
    </citation>
    <scope>NUCLEOTIDE SEQUENCE</scope>
</reference>
<name>A0A6J6YN89_9ZZZZ</name>
<organism evidence="2">
    <name type="scientific">freshwater metagenome</name>
    <dbReference type="NCBI Taxonomy" id="449393"/>
    <lineage>
        <taxon>unclassified sequences</taxon>
        <taxon>metagenomes</taxon>
        <taxon>ecological metagenomes</taxon>
    </lineage>
</organism>
<evidence type="ECO:0000313" key="2">
    <source>
        <dbReference type="EMBL" id="CAB4810950.1"/>
    </source>
</evidence>
<dbReference type="EMBL" id="CAFAAJ010000102">
    <property type="protein sequence ID" value="CAB4810950.1"/>
    <property type="molecule type" value="Genomic_DNA"/>
</dbReference>
<feature type="region of interest" description="Disordered" evidence="1">
    <location>
        <begin position="30"/>
        <end position="50"/>
    </location>
</feature>